<keyword evidence="4" id="KW-1185">Reference proteome</keyword>
<sequence length="224" mass="24012">MTMSGDFLAALLIGLLGAGHCLGMCGGIGAAVSMATPDYKSKWPFLFGYNLGRLASYAFAGFILGGAFSSAIDIANIKHGLVWLRIVAGIMLVLVALYLARIWNGLAYIERIGKYLWRFLSPLTTKLLPLKSPLSAVPFGMVWGWLPCGLVYSALSWSAVSGSAFQGGLLMLFFGLGTLPAMLVVGGAAETMKTYLNNMMFRRFSALIMLVYGIVTAFNAAKLL</sequence>
<keyword evidence="1" id="KW-1133">Transmembrane helix</keyword>
<organism evidence="3 4">
    <name type="scientific">Veronia pacifica</name>
    <dbReference type="NCBI Taxonomy" id="1080227"/>
    <lineage>
        <taxon>Bacteria</taxon>
        <taxon>Pseudomonadati</taxon>
        <taxon>Pseudomonadota</taxon>
        <taxon>Gammaproteobacteria</taxon>
        <taxon>Vibrionales</taxon>
        <taxon>Vibrionaceae</taxon>
        <taxon>Veronia</taxon>
    </lineage>
</organism>
<feature type="transmembrane region" description="Helical" evidence="1">
    <location>
        <begin position="201"/>
        <end position="221"/>
    </location>
</feature>
<feature type="transmembrane region" description="Helical" evidence="1">
    <location>
        <begin position="54"/>
        <end position="75"/>
    </location>
</feature>
<keyword evidence="1" id="KW-0812">Transmembrane</keyword>
<dbReference type="STRING" id="1080227.A8L45_15345"/>
<dbReference type="InterPro" id="IPR039447">
    <property type="entry name" value="UreH-like_TM_dom"/>
</dbReference>
<dbReference type="EMBL" id="LYBM01000030">
    <property type="protein sequence ID" value="ODA31787.1"/>
    <property type="molecule type" value="Genomic_DNA"/>
</dbReference>
<dbReference type="AlphaFoldDB" id="A0A1C3EEV5"/>
<evidence type="ECO:0000256" key="1">
    <source>
        <dbReference type="SAM" id="Phobius"/>
    </source>
</evidence>
<gene>
    <name evidence="3" type="ORF">A8L45_15345</name>
</gene>
<proteinExistence type="predicted"/>
<comment type="caution">
    <text evidence="3">The sequence shown here is derived from an EMBL/GenBank/DDBJ whole genome shotgun (WGS) entry which is preliminary data.</text>
</comment>
<dbReference type="OrthoDB" id="9798690at2"/>
<feature type="transmembrane region" description="Helical" evidence="1">
    <location>
        <begin position="136"/>
        <end position="157"/>
    </location>
</feature>
<evidence type="ECO:0000313" key="3">
    <source>
        <dbReference type="EMBL" id="ODA31787.1"/>
    </source>
</evidence>
<feature type="transmembrane region" description="Helical" evidence="1">
    <location>
        <begin position="82"/>
        <end position="100"/>
    </location>
</feature>
<name>A0A1C3EEV5_9GAMM</name>
<reference evidence="3 4" key="1">
    <citation type="submission" date="2016-05" db="EMBL/GenBank/DDBJ databases">
        <title>Genomic Taxonomy of the Vibrionaceae.</title>
        <authorList>
            <person name="Gomez-Gil B."/>
            <person name="Enciso-Ibarra J."/>
        </authorList>
    </citation>
    <scope>NUCLEOTIDE SEQUENCE [LARGE SCALE GENOMIC DNA]</scope>
    <source>
        <strain evidence="3 4">CAIM 1920</strain>
    </source>
</reference>
<dbReference type="PANTHER" id="PTHR42208">
    <property type="entry name" value="HEAVY METAL TRANSPORTER-RELATED"/>
    <property type="match status" value="1"/>
</dbReference>
<accession>A0A1C3EEV5</accession>
<keyword evidence="1" id="KW-0472">Membrane</keyword>
<feature type="domain" description="Urease accessory protein UreH-like transmembrane" evidence="2">
    <location>
        <begin position="9"/>
        <end position="215"/>
    </location>
</feature>
<evidence type="ECO:0000259" key="2">
    <source>
        <dbReference type="Pfam" id="PF13386"/>
    </source>
</evidence>
<evidence type="ECO:0000313" key="4">
    <source>
        <dbReference type="Proteomes" id="UP000094936"/>
    </source>
</evidence>
<dbReference type="Pfam" id="PF13386">
    <property type="entry name" value="DsbD_2"/>
    <property type="match status" value="1"/>
</dbReference>
<feature type="transmembrane region" description="Helical" evidence="1">
    <location>
        <begin position="169"/>
        <end position="189"/>
    </location>
</feature>
<dbReference type="PANTHER" id="PTHR42208:SF1">
    <property type="entry name" value="HEAVY METAL TRANSPORTER"/>
    <property type="match status" value="1"/>
</dbReference>
<protein>
    <submittedName>
        <fullName evidence="3">Cytochrome biogenesis protein</fullName>
    </submittedName>
</protein>
<dbReference type="Proteomes" id="UP000094936">
    <property type="component" value="Unassembled WGS sequence"/>
</dbReference>